<dbReference type="Gene3D" id="1.10.3210.10">
    <property type="entry name" value="Hypothetical protein af1432"/>
    <property type="match status" value="1"/>
</dbReference>
<dbReference type="Proteomes" id="UP000264141">
    <property type="component" value="Unassembled WGS sequence"/>
</dbReference>
<dbReference type="EMBL" id="DF967967">
    <property type="protein sequence ID" value="GAP08643.1"/>
    <property type="molecule type" value="Genomic_DNA"/>
</dbReference>
<dbReference type="Proteomes" id="UP000253922">
    <property type="component" value="Unassembled WGS sequence"/>
</dbReference>
<keyword evidence="6" id="KW-1185">Reference proteome</keyword>
<evidence type="ECO:0000313" key="7">
    <source>
        <dbReference type="Proteomes" id="UP000264141"/>
    </source>
</evidence>
<evidence type="ECO:0000259" key="3">
    <source>
        <dbReference type="PROSITE" id="PS51832"/>
    </source>
</evidence>
<dbReference type="PROSITE" id="PS51832">
    <property type="entry name" value="HD_GYP"/>
    <property type="match status" value="1"/>
</dbReference>
<dbReference type="Pfam" id="PF13487">
    <property type="entry name" value="HD_5"/>
    <property type="match status" value="1"/>
</dbReference>
<feature type="compositionally biased region" description="Basic and acidic residues" evidence="2">
    <location>
        <begin position="7"/>
        <end position="21"/>
    </location>
</feature>
<evidence type="ECO:0000256" key="1">
    <source>
        <dbReference type="SAM" id="Coils"/>
    </source>
</evidence>
<feature type="coiled-coil region" evidence="1">
    <location>
        <begin position="146"/>
        <end position="181"/>
    </location>
</feature>
<dbReference type="STRING" id="229919.GCA_001050195_03482"/>
<evidence type="ECO:0000256" key="2">
    <source>
        <dbReference type="SAM" id="MobiDB-lite"/>
    </source>
</evidence>
<dbReference type="EMBL" id="DPBP01000030">
    <property type="protein sequence ID" value="HCE17703.1"/>
    <property type="molecule type" value="Genomic_DNA"/>
</dbReference>
<dbReference type="AlphaFoldDB" id="A0A3D1JGT8"/>
<reference evidence="4" key="1">
    <citation type="journal article" date="2015" name="Genome Announc.">
        <title>Draft Genome Sequences of Anaerolinea thermolimosa IMO-1, Bellilinea caldifistulae GOMI-1, Leptolinea tardivitalis YMTK-2, Levilinea saccharolytica KIBI-1, Longilinea arvoryzae KOME-1, Previously Described as Members of the Class Anaerolineae (Chloroflexi).</title>
        <authorList>
            <person name="Matsuura N."/>
            <person name="Tourlousse M.D."/>
            <person name="Ohashi A."/>
            <person name="Hugenholtz P."/>
            <person name="Sekiguchi Y."/>
        </authorList>
    </citation>
    <scope>NUCLEOTIDE SEQUENCE</scope>
    <source>
        <strain evidence="4">IMO-1</strain>
    </source>
</reference>
<dbReference type="SMART" id="SM00471">
    <property type="entry name" value="HDc"/>
    <property type="match status" value="1"/>
</dbReference>
<dbReference type="InterPro" id="IPR037522">
    <property type="entry name" value="HD_GYP_dom"/>
</dbReference>
<evidence type="ECO:0000313" key="4">
    <source>
        <dbReference type="EMBL" id="GAP08643.1"/>
    </source>
</evidence>
<dbReference type="SUPFAM" id="SSF109604">
    <property type="entry name" value="HD-domain/PDEase-like"/>
    <property type="match status" value="1"/>
</dbReference>
<feature type="region of interest" description="Disordered" evidence="2">
    <location>
        <begin position="1"/>
        <end position="30"/>
    </location>
</feature>
<dbReference type="PANTHER" id="PTHR43155">
    <property type="entry name" value="CYCLIC DI-GMP PHOSPHODIESTERASE PA4108-RELATED"/>
    <property type="match status" value="1"/>
</dbReference>
<reference evidence="6" key="2">
    <citation type="submission" date="2015-07" db="EMBL/GenBank/DDBJ databases">
        <title>Draft Genome Sequences of Anaerolinea thermolimosa IMO-1, Bellilinea caldifistulae GOMI-1, Leptolinea tardivitalis YMTK-2, Levilinea saccharolytica KIBI-1,Longilinea arvoryzae KOME-1, Previously Described as Members of the Anaerolineaceae (Chloroflexi).</title>
        <authorList>
            <person name="Sekiguchi Y."/>
            <person name="Ohashi A."/>
            <person name="Matsuura N."/>
            <person name="Tourlousse M.D."/>
        </authorList>
    </citation>
    <scope>NUCLEOTIDE SEQUENCE [LARGE SCALE GENOMIC DNA]</scope>
    <source>
        <strain evidence="6">IMO-1</strain>
    </source>
</reference>
<keyword evidence="1" id="KW-0175">Coiled coil</keyword>
<dbReference type="CDD" id="cd00077">
    <property type="entry name" value="HDc"/>
    <property type="match status" value="1"/>
</dbReference>
<reference evidence="5 7" key="3">
    <citation type="journal article" date="2018" name="Nat. Biotechnol.">
        <title>A standardized bacterial taxonomy based on genome phylogeny substantially revises the tree of life.</title>
        <authorList>
            <person name="Parks D.H."/>
            <person name="Chuvochina M."/>
            <person name="Waite D.W."/>
            <person name="Rinke C."/>
            <person name="Skarshewski A."/>
            <person name="Chaumeil P.A."/>
            <person name="Hugenholtz P."/>
        </authorList>
    </citation>
    <scope>NUCLEOTIDE SEQUENCE [LARGE SCALE GENOMIC DNA]</scope>
    <source>
        <strain evidence="5">UBA8781</strain>
    </source>
</reference>
<dbReference type="InterPro" id="IPR003607">
    <property type="entry name" value="HD/PDEase_dom"/>
</dbReference>
<organism evidence="5 7">
    <name type="scientific">Anaerolinea thermolimosa</name>
    <dbReference type="NCBI Taxonomy" id="229919"/>
    <lineage>
        <taxon>Bacteria</taxon>
        <taxon>Bacillati</taxon>
        <taxon>Chloroflexota</taxon>
        <taxon>Anaerolineae</taxon>
        <taxon>Anaerolineales</taxon>
        <taxon>Anaerolineaceae</taxon>
        <taxon>Anaerolinea</taxon>
    </lineage>
</organism>
<name>A0A3D1JGT8_9CHLR</name>
<evidence type="ECO:0000313" key="5">
    <source>
        <dbReference type="EMBL" id="HCE17703.1"/>
    </source>
</evidence>
<evidence type="ECO:0000313" key="6">
    <source>
        <dbReference type="Proteomes" id="UP000253922"/>
    </source>
</evidence>
<dbReference type="OrthoDB" id="9804747at2"/>
<sequence>MGSKQLHWTERSDVSEEERQPAEVSQTKAERGFRRFTSEFREWRGLRARVSSFPEQVEEKIRALEDSLSEYRLVISELDYKAPDTDQRVWDLYDHIQTEKQRLITEMERRPLFLRGLKELRSLNDAWEKLLTDQQALQEMIARAPAELKEYNERQLERERQRQEEQRRADLQSRIAAARRSLDLALGYIEQLDREGRVTFGSQVLQLEEAQKYWIDHLNQILRKNEVGELHPDEVVLNIYNLESMIRDAPNLSMRVREVEERFTRLVTKHDMLVSFGKTVISQQEIARMTIKLHEQVPELWITGQRQELERALEVLESFVATYESTIETELAYLERRRPGLTRALATVSEGDETALLQMSAMARSLISAIDSRDRYMRGHSDVVSRLVVKMARNAGWNKTDIDYLMIAALLHDVGKVSIPEHILNKTDPLTEDEWQTIQMHPYYGAQILKPVDALSRIIPWIYHHQERWDGRGYPDHLTGRQIPIPASYIAVAEAFSVMTVDLPNRPAKSKEEAIDELRKAAETQFSPEAVEVLADVVAKEKKQAEPENE</sequence>
<proteinExistence type="predicted"/>
<protein>
    <submittedName>
        <fullName evidence="5">HD domain-containing protein</fullName>
    </submittedName>
    <submittedName>
        <fullName evidence="4">Protein containing HD-GYP domain</fullName>
    </submittedName>
</protein>
<dbReference type="PANTHER" id="PTHR43155:SF2">
    <property type="entry name" value="CYCLIC DI-GMP PHOSPHODIESTERASE PA4108"/>
    <property type="match status" value="1"/>
</dbReference>
<feature type="domain" description="HD-GYP" evidence="3">
    <location>
        <begin position="355"/>
        <end position="550"/>
    </location>
</feature>
<accession>A0A3D1JGT8</accession>
<gene>
    <name evidence="4" type="ORF">ATHL_03548</name>
    <name evidence="5" type="ORF">DEQ80_07580</name>
</gene>